<dbReference type="EMBL" id="CM007647">
    <property type="protein sequence ID" value="ONM02502.1"/>
    <property type="molecule type" value="Genomic_DNA"/>
</dbReference>
<proteinExistence type="predicted"/>
<feature type="non-terminal residue" evidence="2">
    <location>
        <position position="406"/>
    </location>
</feature>
<feature type="region of interest" description="Disordered" evidence="1">
    <location>
        <begin position="210"/>
        <end position="257"/>
    </location>
</feature>
<gene>
    <name evidence="2" type="ORF">ZEAMMB73_Zm00001d031248</name>
</gene>
<dbReference type="PaxDb" id="4577-GRMZM2G180879_P01"/>
<dbReference type="InParanoid" id="A0A1D6KHL0"/>
<dbReference type="AlphaFoldDB" id="A0A1D6KHL0"/>
<feature type="compositionally biased region" description="Basic residues" evidence="1">
    <location>
        <begin position="242"/>
        <end position="254"/>
    </location>
</feature>
<feature type="compositionally biased region" description="Polar residues" evidence="1">
    <location>
        <begin position="222"/>
        <end position="236"/>
    </location>
</feature>
<accession>A0A1D6KHL0</accession>
<sequence length="406" mass="45128">MRSTRDETLSASSLVFQNIARVQIAYLVSFFSSYLLTTCSQGSSAEAACSAAALFLLYCTSLYCCSSSTTTFSSCSCYLSTSFSPAPSAAAPDTKDEPLQDKTVEESTDVVTGNISGFPASQFDHSAWAYKGAMVRNMPDDPSQSQHLVQEDLVDVFDILDDLKNDPVQRDLLKEVEKHDVKNVSTFGSTERSIPLSQGFTMPRYVVPDDTDIQYTPPQPRATRSQAQPLKSSLRTNETRQIRKGQKKLKKSPKKVSQDVELDDNGFPIIDFAALDRFDPPPHLAVDVESYGGPAASVAAKQAALRMVAEILEKRIAHPQLTYFTYVEKFLPEDDPEDVIALEYNLIGSKQIYEACADGEMRSNDQVYYYTICIANEDKLFRTEAADYRIFLPTNLSVSSSIFDFY</sequence>
<evidence type="ECO:0000256" key="1">
    <source>
        <dbReference type="SAM" id="MobiDB-lite"/>
    </source>
</evidence>
<evidence type="ECO:0000313" key="2">
    <source>
        <dbReference type="EMBL" id="ONM02502.1"/>
    </source>
</evidence>
<organism evidence="2">
    <name type="scientific">Zea mays</name>
    <name type="common">Maize</name>
    <dbReference type="NCBI Taxonomy" id="4577"/>
    <lineage>
        <taxon>Eukaryota</taxon>
        <taxon>Viridiplantae</taxon>
        <taxon>Streptophyta</taxon>
        <taxon>Embryophyta</taxon>
        <taxon>Tracheophyta</taxon>
        <taxon>Spermatophyta</taxon>
        <taxon>Magnoliopsida</taxon>
        <taxon>Liliopsida</taxon>
        <taxon>Poales</taxon>
        <taxon>Poaceae</taxon>
        <taxon>PACMAD clade</taxon>
        <taxon>Panicoideae</taxon>
        <taxon>Andropogonodae</taxon>
        <taxon>Andropogoneae</taxon>
        <taxon>Tripsacinae</taxon>
        <taxon>Zea</taxon>
    </lineage>
</organism>
<protein>
    <submittedName>
        <fullName evidence="2">Uncharacterized protein</fullName>
    </submittedName>
</protein>
<name>A0A1D6KHL0_MAIZE</name>
<reference evidence="2" key="1">
    <citation type="submission" date="2015-12" db="EMBL/GenBank/DDBJ databases">
        <title>Update maize B73 reference genome by single molecule sequencing technologies.</title>
        <authorList>
            <consortium name="Maize Genome Sequencing Project"/>
            <person name="Ware D."/>
        </authorList>
    </citation>
    <scope>NUCLEOTIDE SEQUENCE [LARGE SCALE GENOMIC DNA]</scope>
    <source>
        <tissue evidence="2">Seedling</tissue>
    </source>
</reference>